<sequence>MDRDTIWIIIVLMTLCARHGCCCALRMGIGARLSESPNPRMDDGKGAFSGWRKYPGRRPQCRAVARAVRWRIGCGDGDCNIREGSACLSRSNKFSAKNPKQSFLKDFNQEDRNVCDWGLKHRDPACQTPGMLHSACRRKLRTTPAMLTP</sequence>
<keyword evidence="3" id="KW-1185">Reference proteome</keyword>
<protein>
    <recommendedName>
        <fullName evidence="4">Secreted protein</fullName>
    </recommendedName>
</protein>
<dbReference type="EMBL" id="MU863919">
    <property type="protein sequence ID" value="KAK4200425.1"/>
    <property type="molecule type" value="Genomic_DNA"/>
</dbReference>
<accession>A0AAN7AWY5</accession>
<evidence type="ECO:0000256" key="1">
    <source>
        <dbReference type="SAM" id="SignalP"/>
    </source>
</evidence>
<reference evidence="2" key="2">
    <citation type="submission" date="2023-05" db="EMBL/GenBank/DDBJ databases">
        <authorList>
            <consortium name="Lawrence Berkeley National Laboratory"/>
            <person name="Steindorff A."/>
            <person name="Hensen N."/>
            <person name="Bonometti L."/>
            <person name="Westerberg I."/>
            <person name="Brannstrom I.O."/>
            <person name="Guillou S."/>
            <person name="Cros-Aarteil S."/>
            <person name="Calhoun S."/>
            <person name="Haridas S."/>
            <person name="Kuo A."/>
            <person name="Mondo S."/>
            <person name="Pangilinan J."/>
            <person name="Riley R."/>
            <person name="Labutti K."/>
            <person name="Andreopoulos B."/>
            <person name="Lipzen A."/>
            <person name="Chen C."/>
            <person name="Yanf M."/>
            <person name="Daum C."/>
            <person name="Ng V."/>
            <person name="Clum A."/>
            <person name="Ohm R."/>
            <person name="Martin F."/>
            <person name="Silar P."/>
            <person name="Natvig D."/>
            <person name="Lalanne C."/>
            <person name="Gautier V."/>
            <person name="Ament-Velasquez S.L."/>
            <person name="Kruys A."/>
            <person name="Hutchinson M.I."/>
            <person name="Powell A.J."/>
            <person name="Barry K."/>
            <person name="Miller A.N."/>
            <person name="Grigoriev I.V."/>
            <person name="Debuchy R."/>
            <person name="Gladieux P."/>
            <person name="Thoren M.H."/>
            <person name="Johannesson H."/>
        </authorList>
    </citation>
    <scope>NUCLEOTIDE SEQUENCE</scope>
    <source>
        <strain evidence="2">CBS 315.58</strain>
    </source>
</reference>
<feature type="signal peptide" evidence="1">
    <location>
        <begin position="1"/>
        <end position="24"/>
    </location>
</feature>
<evidence type="ECO:0008006" key="4">
    <source>
        <dbReference type="Google" id="ProtNLM"/>
    </source>
</evidence>
<organism evidence="2 3">
    <name type="scientific">Triangularia verruculosa</name>
    <dbReference type="NCBI Taxonomy" id="2587418"/>
    <lineage>
        <taxon>Eukaryota</taxon>
        <taxon>Fungi</taxon>
        <taxon>Dikarya</taxon>
        <taxon>Ascomycota</taxon>
        <taxon>Pezizomycotina</taxon>
        <taxon>Sordariomycetes</taxon>
        <taxon>Sordariomycetidae</taxon>
        <taxon>Sordariales</taxon>
        <taxon>Podosporaceae</taxon>
        <taxon>Triangularia</taxon>
    </lineage>
</organism>
<dbReference type="Proteomes" id="UP001303160">
    <property type="component" value="Unassembled WGS sequence"/>
</dbReference>
<feature type="chain" id="PRO_5042909432" description="Secreted protein" evidence="1">
    <location>
        <begin position="25"/>
        <end position="149"/>
    </location>
</feature>
<reference evidence="2" key="1">
    <citation type="journal article" date="2023" name="Mol. Phylogenet. Evol.">
        <title>Genome-scale phylogeny and comparative genomics of the fungal order Sordariales.</title>
        <authorList>
            <person name="Hensen N."/>
            <person name="Bonometti L."/>
            <person name="Westerberg I."/>
            <person name="Brannstrom I.O."/>
            <person name="Guillou S."/>
            <person name="Cros-Aarteil S."/>
            <person name="Calhoun S."/>
            <person name="Haridas S."/>
            <person name="Kuo A."/>
            <person name="Mondo S."/>
            <person name="Pangilinan J."/>
            <person name="Riley R."/>
            <person name="LaButti K."/>
            <person name="Andreopoulos B."/>
            <person name="Lipzen A."/>
            <person name="Chen C."/>
            <person name="Yan M."/>
            <person name="Daum C."/>
            <person name="Ng V."/>
            <person name="Clum A."/>
            <person name="Steindorff A."/>
            <person name="Ohm R.A."/>
            <person name="Martin F."/>
            <person name="Silar P."/>
            <person name="Natvig D.O."/>
            <person name="Lalanne C."/>
            <person name="Gautier V."/>
            <person name="Ament-Velasquez S.L."/>
            <person name="Kruys A."/>
            <person name="Hutchinson M.I."/>
            <person name="Powell A.J."/>
            <person name="Barry K."/>
            <person name="Miller A.N."/>
            <person name="Grigoriev I.V."/>
            <person name="Debuchy R."/>
            <person name="Gladieux P."/>
            <person name="Hiltunen Thoren M."/>
            <person name="Johannesson H."/>
        </authorList>
    </citation>
    <scope>NUCLEOTIDE SEQUENCE</scope>
    <source>
        <strain evidence="2">CBS 315.58</strain>
    </source>
</reference>
<name>A0AAN7AWY5_9PEZI</name>
<comment type="caution">
    <text evidence="2">The sequence shown here is derived from an EMBL/GenBank/DDBJ whole genome shotgun (WGS) entry which is preliminary data.</text>
</comment>
<evidence type="ECO:0000313" key="2">
    <source>
        <dbReference type="EMBL" id="KAK4200425.1"/>
    </source>
</evidence>
<proteinExistence type="predicted"/>
<evidence type="ECO:0000313" key="3">
    <source>
        <dbReference type="Proteomes" id="UP001303160"/>
    </source>
</evidence>
<dbReference type="AlphaFoldDB" id="A0AAN7AWY5"/>
<keyword evidence="1" id="KW-0732">Signal</keyword>
<gene>
    <name evidence="2" type="ORF">QBC40DRAFT_70418</name>
</gene>